<keyword evidence="1" id="KW-0472">Membrane</keyword>
<sequence>MDLQRGLPLLIQQFGALFKKNFLLSWRNKGATFLQLFSSLFFIFLIFCIGKAIRSRFSSSTEYENVFDPKPLVSLPIPPCEDKFYTKLPCFDFVWSGNGSAKIQSIVNRIMTNNPGRPIPSDNLSGNSRLNQL</sequence>
<keyword evidence="1" id="KW-1133">Transmembrane helix</keyword>
<keyword evidence="1" id="KW-0812">Transmembrane</keyword>
<feature type="transmembrane region" description="Helical" evidence="1">
    <location>
        <begin position="33"/>
        <end position="53"/>
    </location>
</feature>
<dbReference type="EMBL" id="QGNW01000154">
    <property type="protein sequence ID" value="RVW90546.1"/>
    <property type="molecule type" value="Genomic_DNA"/>
</dbReference>
<comment type="caution">
    <text evidence="2">The sequence shown here is derived from an EMBL/GenBank/DDBJ whole genome shotgun (WGS) entry which is preliminary data.</text>
</comment>
<accession>A0A438I1F4</accession>
<dbReference type="AlphaFoldDB" id="A0A438I1F4"/>
<name>A0A438I1F4_VITVI</name>
<reference evidence="2 3" key="1">
    <citation type="journal article" date="2018" name="PLoS Genet.">
        <title>Population sequencing reveals clonal diversity and ancestral inbreeding in the grapevine cultivar Chardonnay.</title>
        <authorList>
            <person name="Roach M.J."/>
            <person name="Johnson D.L."/>
            <person name="Bohlmann J."/>
            <person name="van Vuuren H.J."/>
            <person name="Jones S.J."/>
            <person name="Pretorius I.S."/>
            <person name="Schmidt S.A."/>
            <person name="Borneman A.R."/>
        </authorList>
    </citation>
    <scope>NUCLEOTIDE SEQUENCE [LARGE SCALE GENOMIC DNA]</scope>
    <source>
        <strain evidence="3">cv. Chardonnay</strain>
        <tissue evidence="2">Leaf</tissue>
    </source>
</reference>
<evidence type="ECO:0000313" key="3">
    <source>
        <dbReference type="Proteomes" id="UP000288805"/>
    </source>
</evidence>
<evidence type="ECO:0000256" key="1">
    <source>
        <dbReference type="SAM" id="Phobius"/>
    </source>
</evidence>
<protein>
    <submittedName>
        <fullName evidence="2">ABC transporter A family member 2</fullName>
    </submittedName>
</protein>
<dbReference type="Proteomes" id="UP000288805">
    <property type="component" value="Unassembled WGS sequence"/>
</dbReference>
<gene>
    <name evidence="2" type="primary">ABCA2_2</name>
    <name evidence="2" type="ORF">CK203_031041</name>
</gene>
<evidence type="ECO:0000313" key="2">
    <source>
        <dbReference type="EMBL" id="RVW90546.1"/>
    </source>
</evidence>
<organism evidence="2 3">
    <name type="scientific">Vitis vinifera</name>
    <name type="common">Grape</name>
    <dbReference type="NCBI Taxonomy" id="29760"/>
    <lineage>
        <taxon>Eukaryota</taxon>
        <taxon>Viridiplantae</taxon>
        <taxon>Streptophyta</taxon>
        <taxon>Embryophyta</taxon>
        <taxon>Tracheophyta</taxon>
        <taxon>Spermatophyta</taxon>
        <taxon>Magnoliopsida</taxon>
        <taxon>eudicotyledons</taxon>
        <taxon>Gunneridae</taxon>
        <taxon>Pentapetalae</taxon>
        <taxon>rosids</taxon>
        <taxon>Vitales</taxon>
        <taxon>Vitaceae</taxon>
        <taxon>Viteae</taxon>
        <taxon>Vitis</taxon>
    </lineage>
</organism>
<proteinExistence type="predicted"/>